<dbReference type="EMBL" id="BMAT01006354">
    <property type="protein sequence ID" value="GFS10928.1"/>
    <property type="molecule type" value="Genomic_DNA"/>
</dbReference>
<proteinExistence type="predicted"/>
<dbReference type="AlphaFoldDB" id="A0AAV4INE0"/>
<gene>
    <name evidence="1" type="ORF">ElyMa_003073300</name>
</gene>
<protein>
    <submittedName>
        <fullName evidence="1">Uncharacterized protein</fullName>
    </submittedName>
</protein>
<evidence type="ECO:0000313" key="1">
    <source>
        <dbReference type="EMBL" id="GFS10928.1"/>
    </source>
</evidence>
<keyword evidence="2" id="KW-1185">Reference proteome</keyword>
<evidence type="ECO:0000313" key="2">
    <source>
        <dbReference type="Proteomes" id="UP000762676"/>
    </source>
</evidence>
<dbReference type="Proteomes" id="UP000762676">
    <property type="component" value="Unassembled WGS sequence"/>
</dbReference>
<feature type="non-terminal residue" evidence="1">
    <location>
        <position position="1"/>
    </location>
</feature>
<comment type="caution">
    <text evidence="1">The sequence shown here is derived from an EMBL/GenBank/DDBJ whole genome shotgun (WGS) entry which is preliminary data.</text>
</comment>
<accession>A0AAV4INE0</accession>
<reference evidence="1 2" key="1">
    <citation type="journal article" date="2021" name="Elife">
        <title>Chloroplast acquisition without the gene transfer in kleptoplastic sea slugs, Plakobranchus ocellatus.</title>
        <authorList>
            <person name="Maeda T."/>
            <person name="Takahashi S."/>
            <person name="Yoshida T."/>
            <person name="Shimamura S."/>
            <person name="Takaki Y."/>
            <person name="Nagai Y."/>
            <person name="Toyoda A."/>
            <person name="Suzuki Y."/>
            <person name="Arimoto A."/>
            <person name="Ishii H."/>
            <person name="Satoh N."/>
            <person name="Nishiyama T."/>
            <person name="Hasebe M."/>
            <person name="Maruyama T."/>
            <person name="Minagawa J."/>
            <person name="Obokata J."/>
            <person name="Shigenobu S."/>
        </authorList>
    </citation>
    <scope>NUCLEOTIDE SEQUENCE [LARGE SCALE GENOMIC DNA]</scope>
</reference>
<organism evidence="1 2">
    <name type="scientific">Elysia marginata</name>
    <dbReference type="NCBI Taxonomy" id="1093978"/>
    <lineage>
        <taxon>Eukaryota</taxon>
        <taxon>Metazoa</taxon>
        <taxon>Spiralia</taxon>
        <taxon>Lophotrochozoa</taxon>
        <taxon>Mollusca</taxon>
        <taxon>Gastropoda</taxon>
        <taxon>Heterobranchia</taxon>
        <taxon>Euthyneura</taxon>
        <taxon>Panpulmonata</taxon>
        <taxon>Sacoglossa</taxon>
        <taxon>Placobranchoidea</taxon>
        <taxon>Plakobranchidae</taxon>
        <taxon>Elysia</taxon>
    </lineage>
</organism>
<sequence length="270" mass="31434">HHECAIFTSREHEAAESWLGYKNCEKNPGHENFISVQDFKDNYLPRLQSDKQREKFRSRIDKTVRLRVNCTSQARPDDYDMAEYRGTRKMRVGTGYVCHVEEPKYDEPCVCPKCGGKVARKQWRFVVWTAKHVVYNTEEAKKTKIDFFYNDDSCKSDGRMKSVWGVDVEWSEPDRDWCGMLCLTCDEDLGKRIENFHWSVLDAKLDHQDLSQLGLLPSGDEDCFPVVIVSHPHGQPKKITGKTHKSQRFQNMAARKVMKNIKSNHIAPYI</sequence>
<name>A0AAV4INE0_9GAST</name>